<keyword evidence="6" id="KW-0067">ATP-binding</keyword>
<keyword evidence="4" id="KW-0547">Nucleotide-binding</keyword>
<protein>
    <recommendedName>
        <fullName evidence="2">histidine kinase</fullName>
        <ecNumber evidence="2">2.7.13.3</ecNumber>
    </recommendedName>
</protein>
<dbReference type="SMART" id="SM00387">
    <property type="entry name" value="HATPase_c"/>
    <property type="match status" value="1"/>
</dbReference>
<dbReference type="InterPro" id="IPR004358">
    <property type="entry name" value="Sig_transdc_His_kin-like_C"/>
</dbReference>
<evidence type="ECO:0000256" key="8">
    <source>
        <dbReference type="SAM" id="Phobius"/>
    </source>
</evidence>
<dbReference type="PANTHER" id="PTHR43065:SF46">
    <property type="entry name" value="C4-DICARBOXYLATE TRANSPORT SENSOR PROTEIN DCTB"/>
    <property type="match status" value="1"/>
</dbReference>
<keyword evidence="5 10" id="KW-0418">Kinase</keyword>
<dbReference type="Pfam" id="PF02518">
    <property type="entry name" value="HATPase_c"/>
    <property type="match status" value="1"/>
</dbReference>
<evidence type="ECO:0000313" key="11">
    <source>
        <dbReference type="Proteomes" id="UP000261284"/>
    </source>
</evidence>
<dbReference type="Proteomes" id="UP000261284">
    <property type="component" value="Unassembled WGS sequence"/>
</dbReference>
<gene>
    <name evidence="10" type="ORF">DXN05_10905</name>
</gene>
<dbReference type="PANTHER" id="PTHR43065">
    <property type="entry name" value="SENSOR HISTIDINE KINASE"/>
    <property type="match status" value="1"/>
</dbReference>
<dbReference type="InterPro" id="IPR003594">
    <property type="entry name" value="HATPase_dom"/>
</dbReference>
<dbReference type="EC" id="2.7.13.3" evidence="2"/>
<keyword evidence="11" id="KW-1185">Reference proteome</keyword>
<comment type="caution">
    <text evidence="10">The sequence shown here is derived from an EMBL/GenBank/DDBJ whole genome shotgun (WGS) entry which is preliminary data.</text>
</comment>
<proteinExistence type="predicted"/>
<dbReference type="InterPro" id="IPR005467">
    <property type="entry name" value="His_kinase_dom"/>
</dbReference>
<dbReference type="PROSITE" id="PS50109">
    <property type="entry name" value="HIS_KIN"/>
    <property type="match status" value="1"/>
</dbReference>
<reference evidence="10 11" key="1">
    <citation type="submission" date="2018-08" db="EMBL/GenBank/DDBJ databases">
        <title>Chitinophagaceae sp. K23C18032701, a novel bacterium isolated from forest soil.</title>
        <authorList>
            <person name="Wang C."/>
        </authorList>
    </citation>
    <scope>NUCLEOTIDE SEQUENCE [LARGE SCALE GENOMIC DNA]</scope>
    <source>
        <strain evidence="10 11">K23C18032701</strain>
    </source>
</reference>
<evidence type="ECO:0000256" key="3">
    <source>
        <dbReference type="ARBA" id="ARBA00022679"/>
    </source>
</evidence>
<dbReference type="Gene3D" id="3.30.565.10">
    <property type="entry name" value="Histidine kinase-like ATPase, C-terminal domain"/>
    <property type="match status" value="1"/>
</dbReference>
<keyword evidence="3" id="KW-0808">Transferase</keyword>
<comment type="catalytic activity">
    <reaction evidence="1">
        <text>ATP + protein L-histidine = ADP + protein N-phospho-L-histidine.</text>
        <dbReference type="EC" id="2.7.13.3"/>
    </reaction>
</comment>
<dbReference type="AlphaFoldDB" id="A0A3E1NJC8"/>
<dbReference type="OrthoDB" id="1931120at2"/>
<keyword evidence="8" id="KW-1133">Transmembrane helix</keyword>
<evidence type="ECO:0000256" key="5">
    <source>
        <dbReference type="ARBA" id="ARBA00022777"/>
    </source>
</evidence>
<dbReference type="InterPro" id="IPR036890">
    <property type="entry name" value="HATPase_C_sf"/>
</dbReference>
<dbReference type="RefSeq" id="WP_116847286.1">
    <property type="nucleotide sequence ID" value="NZ_QTJU01000003.1"/>
</dbReference>
<feature type="domain" description="Histidine kinase" evidence="9">
    <location>
        <begin position="238"/>
        <end position="456"/>
    </location>
</feature>
<keyword evidence="7" id="KW-0902">Two-component regulatory system</keyword>
<evidence type="ECO:0000259" key="9">
    <source>
        <dbReference type="PROSITE" id="PS50109"/>
    </source>
</evidence>
<dbReference type="GO" id="GO:0005524">
    <property type="term" value="F:ATP binding"/>
    <property type="evidence" value="ECO:0007669"/>
    <property type="project" value="UniProtKB-KW"/>
</dbReference>
<evidence type="ECO:0000313" key="10">
    <source>
        <dbReference type="EMBL" id="RFM28040.1"/>
    </source>
</evidence>
<evidence type="ECO:0000256" key="4">
    <source>
        <dbReference type="ARBA" id="ARBA00022741"/>
    </source>
</evidence>
<keyword evidence="8" id="KW-0812">Transmembrane</keyword>
<evidence type="ECO:0000256" key="6">
    <source>
        <dbReference type="ARBA" id="ARBA00022840"/>
    </source>
</evidence>
<sequence length="456" mass="51195">MRFLKLFHIQIVLRITGIVVCVLGAIYLWLTHRLYFSAAGVFILAVVQLWALIRYIEDINSEVALFITAVKNRDNGVYFDTAKYGPPFSLLFSAFNDIIQTHKTITIEKEAVFQLMNSTLEKAPFGMIVIEQQALYDADNRHPVLFINSAVESILRMPLYNSWNSIAKQHPQFAAQVKLLASGGKQIIENFGGTDAVVSLETQLIYVEQKPLLIISFQDIKAEMEQKEMEAWSKLIHVLTHEILNSITPIHSLSFAISQLLNEKGAALDEEDVDDLKLGAATIQKRSDGLMQFVRDYRHVAAVPVPVLETVAVNTLLQQVKYLMQPLADKKQIQLVADTIHPRYAMQADEKLLEQVLINLVTNSIHALDGRPNGLVQLLFTQSQGMYTIEVKDNGKGIPAENMDKIFVPFFTTRPTGSGIGLTLSRNIMKLHNGWIEVESKEGVGTTFRLVFAGQE</sequence>
<dbReference type="PRINTS" id="PR00344">
    <property type="entry name" value="BCTRLSENSOR"/>
</dbReference>
<dbReference type="GO" id="GO:0000160">
    <property type="term" value="P:phosphorelay signal transduction system"/>
    <property type="evidence" value="ECO:0007669"/>
    <property type="project" value="UniProtKB-KW"/>
</dbReference>
<dbReference type="GO" id="GO:0004673">
    <property type="term" value="F:protein histidine kinase activity"/>
    <property type="evidence" value="ECO:0007669"/>
    <property type="project" value="UniProtKB-EC"/>
</dbReference>
<dbReference type="CDD" id="cd00075">
    <property type="entry name" value="HATPase"/>
    <property type="match status" value="1"/>
</dbReference>
<evidence type="ECO:0000256" key="1">
    <source>
        <dbReference type="ARBA" id="ARBA00000085"/>
    </source>
</evidence>
<feature type="transmembrane region" description="Helical" evidence="8">
    <location>
        <begin position="12"/>
        <end position="30"/>
    </location>
</feature>
<keyword evidence="8" id="KW-0472">Membrane</keyword>
<evidence type="ECO:0000256" key="2">
    <source>
        <dbReference type="ARBA" id="ARBA00012438"/>
    </source>
</evidence>
<feature type="transmembrane region" description="Helical" evidence="8">
    <location>
        <begin position="36"/>
        <end position="56"/>
    </location>
</feature>
<name>A0A3E1NJC8_9BACT</name>
<organism evidence="10 11">
    <name type="scientific">Deminuibacter soli</name>
    <dbReference type="NCBI Taxonomy" id="2291815"/>
    <lineage>
        <taxon>Bacteria</taxon>
        <taxon>Pseudomonadati</taxon>
        <taxon>Bacteroidota</taxon>
        <taxon>Chitinophagia</taxon>
        <taxon>Chitinophagales</taxon>
        <taxon>Chitinophagaceae</taxon>
        <taxon>Deminuibacter</taxon>
    </lineage>
</organism>
<evidence type="ECO:0000256" key="7">
    <source>
        <dbReference type="ARBA" id="ARBA00023012"/>
    </source>
</evidence>
<accession>A0A3E1NJC8</accession>
<dbReference type="EMBL" id="QTJU01000003">
    <property type="protein sequence ID" value="RFM28040.1"/>
    <property type="molecule type" value="Genomic_DNA"/>
</dbReference>
<dbReference type="SUPFAM" id="SSF55874">
    <property type="entry name" value="ATPase domain of HSP90 chaperone/DNA topoisomerase II/histidine kinase"/>
    <property type="match status" value="1"/>
</dbReference>